<proteinExistence type="predicted"/>
<dbReference type="InterPro" id="IPR032675">
    <property type="entry name" value="LRR_dom_sf"/>
</dbReference>
<protein>
    <recommendedName>
        <fullName evidence="5">Leucine-rich repeat protein</fullName>
    </recommendedName>
</protein>
<comment type="caution">
    <text evidence="3">The sequence shown here is derived from an EMBL/GenBank/DDBJ whole genome shotgun (WGS) entry which is preliminary data.</text>
</comment>
<dbReference type="AlphaFoldDB" id="A0AAD9LDX2"/>
<dbReference type="Pfam" id="PF12799">
    <property type="entry name" value="LRR_4"/>
    <property type="match status" value="1"/>
</dbReference>
<dbReference type="PROSITE" id="PS51450">
    <property type="entry name" value="LRR"/>
    <property type="match status" value="1"/>
</dbReference>
<sequence>MLLNFSGEKLATLRDAKVTETLRTLGLAFGDVTELDVSYCGLASLEGVEQFLNLEKLDACNNQITTLAPIWGLTKLNVLKLRRNNIDSIWLRRAGSATVMASKHDSYIPTTGLVAAKYTLLDLEANNINYIRAEPSTCINVDCILLADNNIDDFSGLKSFSGVSTVDITGNGKVDASVFLDMGFNTGLRLFLQGCEIARPQCLFQILERDPEAEIIASGDVNIDHPRIVKANVLDLSNLREKEFVDFGCEFADFRYKGDMLPCELKTPREYSEMKMETSHFVVRSGCTTKNLQTISTVVDLAEAGINMQNTIDNIRVCSTIGNESDAFTPMSINTMDEETMSVDPDTLSKPMLSDYTTKEEDILKGSYVNDILFTKSKLIPSDWNETVKQAFYAQF</sequence>
<evidence type="ECO:0008006" key="5">
    <source>
        <dbReference type="Google" id="ProtNLM"/>
    </source>
</evidence>
<reference evidence="3" key="1">
    <citation type="journal article" date="2014" name="Nucleic Acids Res.">
        <title>The evolutionary dynamics of variant antigen genes in Babesia reveal a history of genomic innovation underlying host-parasite interaction.</title>
        <authorList>
            <person name="Jackson A.P."/>
            <person name="Otto T.D."/>
            <person name="Darby A."/>
            <person name="Ramaprasad A."/>
            <person name="Xia D."/>
            <person name="Echaide I.E."/>
            <person name="Farber M."/>
            <person name="Gahlot S."/>
            <person name="Gamble J."/>
            <person name="Gupta D."/>
            <person name="Gupta Y."/>
            <person name="Jackson L."/>
            <person name="Malandrin L."/>
            <person name="Malas T.B."/>
            <person name="Moussa E."/>
            <person name="Nair M."/>
            <person name="Reid A.J."/>
            <person name="Sanders M."/>
            <person name="Sharma J."/>
            <person name="Tracey A."/>
            <person name="Quail M.A."/>
            <person name="Weir W."/>
            <person name="Wastling J.M."/>
            <person name="Hall N."/>
            <person name="Willadsen P."/>
            <person name="Lingelbach K."/>
            <person name="Shiels B."/>
            <person name="Tait A."/>
            <person name="Berriman M."/>
            <person name="Allred D.R."/>
            <person name="Pain A."/>
        </authorList>
    </citation>
    <scope>NUCLEOTIDE SEQUENCE</scope>
    <source>
        <strain evidence="3">1802A</strain>
    </source>
</reference>
<keyword evidence="1" id="KW-0433">Leucine-rich repeat</keyword>
<dbReference type="InterPro" id="IPR025875">
    <property type="entry name" value="Leu-rich_rpt_4"/>
</dbReference>
<dbReference type="PANTHER" id="PTHR46652">
    <property type="entry name" value="LEUCINE-RICH REPEAT AND IQ DOMAIN-CONTAINING PROTEIN 1-RELATED"/>
    <property type="match status" value="1"/>
</dbReference>
<dbReference type="Gene3D" id="3.80.10.10">
    <property type="entry name" value="Ribonuclease Inhibitor"/>
    <property type="match status" value="1"/>
</dbReference>
<name>A0AAD9LDX2_BABDI</name>
<keyword evidence="4" id="KW-1185">Reference proteome</keyword>
<dbReference type="InterPro" id="IPR050836">
    <property type="entry name" value="SDS22/Internalin_LRR"/>
</dbReference>
<gene>
    <name evidence="3" type="ORF">X943_001555</name>
</gene>
<evidence type="ECO:0000256" key="2">
    <source>
        <dbReference type="ARBA" id="ARBA00022737"/>
    </source>
</evidence>
<evidence type="ECO:0000313" key="3">
    <source>
        <dbReference type="EMBL" id="KAK1932948.1"/>
    </source>
</evidence>
<dbReference type="Proteomes" id="UP001195914">
    <property type="component" value="Unassembled WGS sequence"/>
</dbReference>
<reference evidence="3" key="2">
    <citation type="submission" date="2021-05" db="EMBL/GenBank/DDBJ databases">
        <authorList>
            <person name="Pain A."/>
        </authorList>
    </citation>
    <scope>NUCLEOTIDE SEQUENCE</scope>
    <source>
        <strain evidence="3">1802A</strain>
    </source>
</reference>
<evidence type="ECO:0000313" key="4">
    <source>
        <dbReference type="Proteomes" id="UP001195914"/>
    </source>
</evidence>
<dbReference type="PANTHER" id="PTHR46652:SF3">
    <property type="entry name" value="LEUCINE-RICH REPEAT-CONTAINING PROTEIN 9"/>
    <property type="match status" value="1"/>
</dbReference>
<organism evidence="3 4">
    <name type="scientific">Babesia divergens</name>
    <dbReference type="NCBI Taxonomy" id="32595"/>
    <lineage>
        <taxon>Eukaryota</taxon>
        <taxon>Sar</taxon>
        <taxon>Alveolata</taxon>
        <taxon>Apicomplexa</taxon>
        <taxon>Aconoidasida</taxon>
        <taxon>Piroplasmida</taxon>
        <taxon>Babesiidae</taxon>
        <taxon>Babesia</taxon>
    </lineage>
</organism>
<dbReference type="EMBL" id="JAHBMH010000073">
    <property type="protein sequence ID" value="KAK1932948.1"/>
    <property type="molecule type" value="Genomic_DNA"/>
</dbReference>
<evidence type="ECO:0000256" key="1">
    <source>
        <dbReference type="ARBA" id="ARBA00022614"/>
    </source>
</evidence>
<dbReference type="SUPFAM" id="SSF52058">
    <property type="entry name" value="L domain-like"/>
    <property type="match status" value="1"/>
</dbReference>
<accession>A0AAD9LDX2</accession>
<keyword evidence="2" id="KW-0677">Repeat</keyword>
<dbReference type="InterPro" id="IPR001611">
    <property type="entry name" value="Leu-rich_rpt"/>
</dbReference>